<comment type="similarity">
    <text evidence="2">Belongs to the Casparian strip membrane proteins (CASP) family.</text>
</comment>
<gene>
    <name evidence="7" type="ORF">HBR001_LOCUS8319</name>
</gene>
<protein>
    <recommendedName>
        <fullName evidence="6">Casparian strip membrane protein domain-containing protein</fullName>
    </recommendedName>
</protein>
<feature type="transmembrane region" description="Helical" evidence="5">
    <location>
        <begin position="21"/>
        <end position="38"/>
    </location>
</feature>
<dbReference type="PANTHER" id="PTHR28165:SF1">
    <property type="entry name" value="NON-CLASSICAL EXPORT PROTEIN 2-RELATED"/>
    <property type="match status" value="1"/>
</dbReference>
<reference evidence="7" key="1">
    <citation type="submission" date="2022-12" db="EMBL/GenBank/DDBJ databases">
        <authorList>
            <person name="Webb A."/>
        </authorList>
    </citation>
    <scope>NUCLEOTIDE SEQUENCE</scope>
    <source>
        <strain evidence="7">Hp1</strain>
    </source>
</reference>
<evidence type="ECO:0000313" key="7">
    <source>
        <dbReference type="EMBL" id="CAI5740956.1"/>
    </source>
</evidence>
<accession>A0AAV0UVJ0</accession>
<dbReference type="InterPro" id="IPR006702">
    <property type="entry name" value="CASP_dom"/>
</dbReference>
<keyword evidence="5" id="KW-0472">Membrane</keyword>
<evidence type="ECO:0000256" key="2">
    <source>
        <dbReference type="ARBA" id="ARBA00007651"/>
    </source>
</evidence>
<evidence type="ECO:0000259" key="6">
    <source>
        <dbReference type="Pfam" id="PF04535"/>
    </source>
</evidence>
<dbReference type="PANTHER" id="PTHR28165">
    <property type="entry name" value="NON-CLASSICAL EXPORT PROTEIN 2-RELATED"/>
    <property type="match status" value="1"/>
</dbReference>
<comment type="caution">
    <text evidence="7">The sequence shown here is derived from an EMBL/GenBank/DDBJ whole genome shotgun (WGS) entry which is preliminary data.</text>
</comment>
<keyword evidence="8" id="KW-1185">Reference proteome</keyword>
<keyword evidence="5" id="KW-0812">Transmembrane</keyword>
<comment type="subcellular location">
    <subcellularLocation>
        <location evidence="1">Cell membrane</location>
        <topology evidence="1">Multi-pass membrane protein</topology>
    </subcellularLocation>
</comment>
<feature type="transmembrane region" description="Helical" evidence="5">
    <location>
        <begin position="58"/>
        <end position="87"/>
    </location>
</feature>
<keyword evidence="3" id="KW-1003">Cell membrane</keyword>
<feature type="transmembrane region" description="Helical" evidence="5">
    <location>
        <begin position="99"/>
        <end position="120"/>
    </location>
</feature>
<evidence type="ECO:0000256" key="4">
    <source>
        <dbReference type="SAM" id="MobiDB-lite"/>
    </source>
</evidence>
<dbReference type="Proteomes" id="UP001162031">
    <property type="component" value="Unassembled WGS sequence"/>
</dbReference>
<keyword evidence="5" id="KW-1133">Transmembrane helix</keyword>
<evidence type="ECO:0000256" key="1">
    <source>
        <dbReference type="ARBA" id="ARBA00004651"/>
    </source>
</evidence>
<sequence length="223" mass="23955">MSTPLRCRPLPTCVFPLALRLLQLVTSVVALALVASSFQPQQRTFETMDRREQLNVTVYYGGPSVTFAVLVCFSASLYDAVLLIVAWRLGSERPSVAPYCFAIDALLTVLFMSAGCALAASDYMRYCPVLVDAVQCAHLASSAALCFLAFVGFLLSVAWGAWRRPTWRPSGAKGTFEAPATFESVHRVNGPRGGVGLGTADERDGEGAITGTSYVQDGFGRPT</sequence>
<feature type="transmembrane region" description="Helical" evidence="5">
    <location>
        <begin position="140"/>
        <end position="162"/>
    </location>
</feature>
<evidence type="ECO:0000256" key="5">
    <source>
        <dbReference type="SAM" id="Phobius"/>
    </source>
</evidence>
<evidence type="ECO:0000313" key="8">
    <source>
        <dbReference type="Proteomes" id="UP001162031"/>
    </source>
</evidence>
<organism evidence="7 8">
    <name type="scientific">Hyaloperonospora brassicae</name>
    <name type="common">Brassica downy mildew</name>
    <name type="synonym">Peronospora brassicae</name>
    <dbReference type="NCBI Taxonomy" id="162125"/>
    <lineage>
        <taxon>Eukaryota</taxon>
        <taxon>Sar</taxon>
        <taxon>Stramenopiles</taxon>
        <taxon>Oomycota</taxon>
        <taxon>Peronosporomycetes</taxon>
        <taxon>Peronosporales</taxon>
        <taxon>Peronosporaceae</taxon>
        <taxon>Hyaloperonospora</taxon>
    </lineage>
</organism>
<proteinExistence type="inferred from homology"/>
<dbReference type="InterPro" id="IPR052649">
    <property type="entry name" value="NCE102-like"/>
</dbReference>
<dbReference type="Pfam" id="PF04535">
    <property type="entry name" value="CASP_dom"/>
    <property type="match status" value="1"/>
</dbReference>
<dbReference type="EMBL" id="CANTFL010001446">
    <property type="protein sequence ID" value="CAI5740956.1"/>
    <property type="molecule type" value="Genomic_DNA"/>
</dbReference>
<evidence type="ECO:0000256" key="3">
    <source>
        <dbReference type="ARBA" id="ARBA00022475"/>
    </source>
</evidence>
<feature type="region of interest" description="Disordered" evidence="4">
    <location>
        <begin position="198"/>
        <end position="223"/>
    </location>
</feature>
<dbReference type="AlphaFoldDB" id="A0AAV0UVJ0"/>
<feature type="domain" description="Casparian strip membrane protein" evidence="6">
    <location>
        <begin position="14"/>
        <end position="151"/>
    </location>
</feature>
<dbReference type="GO" id="GO:0005886">
    <property type="term" value="C:plasma membrane"/>
    <property type="evidence" value="ECO:0007669"/>
    <property type="project" value="UniProtKB-SubCell"/>
</dbReference>
<name>A0AAV0UVJ0_HYABA</name>